<keyword evidence="9" id="KW-0998">Cell outer membrane</keyword>
<dbReference type="STRING" id="265072.Mfla_0708"/>
<evidence type="ECO:0000256" key="9">
    <source>
        <dbReference type="ARBA" id="ARBA00023237"/>
    </source>
</evidence>
<evidence type="ECO:0000256" key="2">
    <source>
        <dbReference type="ARBA" id="ARBA00009810"/>
    </source>
</evidence>
<dbReference type="GO" id="GO:0009279">
    <property type="term" value="C:cell outer membrane"/>
    <property type="evidence" value="ECO:0007669"/>
    <property type="project" value="UniProtKB-SubCell"/>
</dbReference>
<comment type="similarity">
    <text evidence="2 10">Belongs to the TonB-dependent receptor family.</text>
</comment>
<keyword evidence="14" id="KW-1185">Reference proteome</keyword>
<protein>
    <submittedName>
        <fullName evidence="13">TonB-dependent receptor, plug</fullName>
    </submittedName>
</protein>
<name>Q1H3G1_METFK</name>
<evidence type="ECO:0000256" key="4">
    <source>
        <dbReference type="ARBA" id="ARBA00022452"/>
    </source>
</evidence>
<dbReference type="InterPro" id="IPR012910">
    <property type="entry name" value="Plug_dom"/>
</dbReference>
<comment type="subcellular location">
    <subcellularLocation>
        <location evidence="1">Cell outer membrane</location>
        <topology evidence="1">Multi-pass membrane protein</topology>
    </subcellularLocation>
</comment>
<proteinExistence type="inferred from homology"/>
<dbReference type="SUPFAM" id="SSF56935">
    <property type="entry name" value="Porins"/>
    <property type="match status" value="1"/>
</dbReference>
<dbReference type="Pfam" id="PF00593">
    <property type="entry name" value="TonB_dep_Rec_b-barrel"/>
    <property type="match status" value="1"/>
</dbReference>
<dbReference type="EMBL" id="CP000284">
    <property type="protein sequence ID" value="ABE48976.1"/>
    <property type="molecule type" value="Genomic_DNA"/>
</dbReference>
<keyword evidence="3" id="KW-0813">Transport</keyword>
<dbReference type="InterPro" id="IPR036942">
    <property type="entry name" value="Beta-barrel_TonB_sf"/>
</dbReference>
<evidence type="ECO:0000259" key="12">
    <source>
        <dbReference type="Pfam" id="PF07715"/>
    </source>
</evidence>
<evidence type="ECO:0000313" key="13">
    <source>
        <dbReference type="EMBL" id="ABE48976.1"/>
    </source>
</evidence>
<keyword evidence="7 10" id="KW-0472">Membrane</keyword>
<evidence type="ECO:0000256" key="7">
    <source>
        <dbReference type="ARBA" id="ARBA00023136"/>
    </source>
</evidence>
<dbReference type="HOGENOM" id="CLU_008287_10_1_4"/>
<evidence type="ECO:0000256" key="10">
    <source>
        <dbReference type="RuleBase" id="RU003357"/>
    </source>
</evidence>
<dbReference type="Gene3D" id="2.170.130.10">
    <property type="entry name" value="TonB-dependent receptor, plug domain"/>
    <property type="match status" value="1"/>
</dbReference>
<evidence type="ECO:0000256" key="6">
    <source>
        <dbReference type="ARBA" id="ARBA00023077"/>
    </source>
</evidence>
<keyword evidence="5" id="KW-0812">Transmembrane</keyword>
<accession>Q1H3G1</accession>
<dbReference type="InterPro" id="IPR037066">
    <property type="entry name" value="Plug_dom_sf"/>
</dbReference>
<keyword evidence="8 13" id="KW-0675">Receptor</keyword>
<evidence type="ECO:0000313" key="14">
    <source>
        <dbReference type="Proteomes" id="UP000002440"/>
    </source>
</evidence>
<organism evidence="13 14">
    <name type="scientific">Methylobacillus flagellatus (strain ATCC 51484 / DSM 6875 / VKM B-1610 / KT)</name>
    <dbReference type="NCBI Taxonomy" id="265072"/>
    <lineage>
        <taxon>Bacteria</taxon>
        <taxon>Pseudomonadati</taxon>
        <taxon>Pseudomonadota</taxon>
        <taxon>Betaproteobacteria</taxon>
        <taxon>Nitrosomonadales</taxon>
        <taxon>Methylophilaceae</taxon>
        <taxon>Methylobacillus</taxon>
    </lineage>
</organism>
<feature type="domain" description="TonB-dependent receptor-like beta-barrel" evidence="11">
    <location>
        <begin position="316"/>
        <end position="713"/>
    </location>
</feature>
<keyword evidence="4" id="KW-1134">Transmembrane beta strand</keyword>
<evidence type="ECO:0000256" key="3">
    <source>
        <dbReference type="ARBA" id="ARBA00022448"/>
    </source>
</evidence>
<dbReference type="GO" id="GO:0015344">
    <property type="term" value="F:siderophore uptake transmembrane transporter activity"/>
    <property type="evidence" value="ECO:0007669"/>
    <property type="project" value="TreeGrafter"/>
</dbReference>
<evidence type="ECO:0000256" key="8">
    <source>
        <dbReference type="ARBA" id="ARBA00023170"/>
    </source>
</evidence>
<dbReference type="InterPro" id="IPR000531">
    <property type="entry name" value="Beta-barrel_TonB"/>
</dbReference>
<dbReference type="Pfam" id="PF07715">
    <property type="entry name" value="Plug"/>
    <property type="match status" value="1"/>
</dbReference>
<dbReference type="eggNOG" id="COG1629">
    <property type="taxonomic scope" value="Bacteria"/>
</dbReference>
<dbReference type="Proteomes" id="UP000002440">
    <property type="component" value="Chromosome"/>
</dbReference>
<dbReference type="GO" id="GO:0044718">
    <property type="term" value="P:siderophore transmembrane transport"/>
    <property type="evidence" value="ECO:0007669"/>
    <property type="project" value="TreeGrafter"/>
</dbReference>
<dbReference type="KEGG" id="mfa:Mfla_0708"/>
<dbReference type="InterPro" id="IPR039426">
    <property type="entry name" value="TonB-dep_rcpt-like"/>
</dbReference>
<evidence type="ECO:0000256" key="1">
    <source>
        <dbReference type="ARBA" id="ARBA00004571"/>
    </source>
</evidence>
<dbReference type="Gene3D" id="2.40.170.20">
    <property type="entry name" value="TonB-dependent receptor, beta-barrel domain"/>
    <property type="match status" value="1"/>
</dbReference>
<gene>
    <name evidence="13" type="ordered locus">Mfla_0708</name>
</gene>
<reference evidence="13 14" key="1">
    <citation type="submission" date="2006-03" db="EMBL/GenBank/DDBJ databases">
        <title>Complete sequence of Methylobacillus flagellatus KT.</title>
        <authorList>
            <consortium name="US DOE Joint Genome Institute"/>
            <person name="Copeland A."/>
            <person name="Lucas S."/>
            <person name="Lapidus A."/>
            <person name="Barry K."/>
            <person name="Detter J.C."/>
            <person name="Glavina del Rio T."/>
            <person name="Hammon N."/>
            <person name="Israni S."/>
            <person name="Dalin E."/>
            <person name="Tice H."/>
            <person name="Pitluck S."/>
            <person name="Brettin T."/>
            <person name="Bruce D."/>
            <person name="Han C."/>
            <person name="Tapia R."/>
            <person name="Saunders E."/>
            <person name="Gilna P."/>
            <person name="Schmutz J."/>
            <person name="Larimer F."/>
            <person name="Land M."/>
            <person name="Kyrpides N."/>
            <person name="Anderson I."/>
            <person name="Richardson P."/>
        </authorList>
    </citation>
    <scope>NUCLEOTIDE SEQUENCE [LARGE SCALE GENOMIC DNA]</scope>
    <source>
        <strain evidence="14">KT / ATCC 51484 / DSM 6875</strain>
    </source>
</reference>
<dbReference type="AlphaFoldDB" id="Q1H3G1"/>
<evidence type="ECO:0000259" key="11">
    <source>
        <dbReference type="Pfam" id="PF00593"/>
    </source>
</evidence>
<sequence>MLHYSCQVPETSPSLEPGLDVRFPFKFTRRALPLALAASAIFPEAYSAETERSSSPGSSIVLDAIEVQAAPDSPTNSLDPSSTLSGKELMLKSAATLGATLQNELGVANATFGPNVGLPLIRGQHGPRTRVMVNGLGTHDASAMSPDHGTTVESLLAKEIKVLRGPATIRNGGGAIGGAVEITDGRIPEHLPTKTKVTTQLRFNTNHDERIMATELLTKAGQVAFHADVHGRESNNIHIPGMAIDQDAFTQLFYVPSPNNTHGYTGNTNAHSDGGSMGISLFGEMGYVGMSISRYSNNYGIPLGPAHCHGPCTGNAAEADNVRIDLHQERLDLKGELFLPWEWLESISFRIGKSRYHHDELSNGIQQTRFQNDVTESRLEFTHALHARVSGTLGLHGIDREFSALGIEAFVPSTSIDTKGVYLIETIDLNPWQVELGLRKEQVKLDPSPQTVYFGPISHTEVFPARKLAPESYTLAVKRMHSTGSITVNRWIAKRAPDVQELYALGPHLATRTYDFGNQDLDIETLNGWDIRFQQRLGKLEGNLNLFKYSAKNYIYQQNEGLYETDAAIPHPVMRCANPATCLITTRHSQQDARFHGYEAEMGLPLHIPGLRKFRASVFADQVRGMLDDDTHVPRLTPARHGLLIQAGMGKWDGEIRLTHMRAQKRTGTMPMNDEIVLEPGTDSYHKVDIALRRSIEVPNWFTGDLFINMRNITNAEIRNSTSFLRYYTPELGHNIEIGMRIDL</sequence>
<evidence type="ECO:0000256" key="5">
    <source>
        <dbReference type="ARBA" id="ARBA00022692"/>
    </source>
</evidence>
<feature type="domain" description="TonB-dependent receptor plug" evidence="12">
    <location>
        <begin position="80"/>
        <end position="179"/>
    </location>
</feature>
<dbReference type="PANTHER" id="PTHR30069">
    <property type="entry name" value="TONB-DEPENDENT OUTER MEMBRANE RECEPTOR"/>
    <property type="match status" value="1"/>
</dbReference>
<keyword evidence="6 10" id="KW-0798">TonB box</keyword>
<dbReference type="PANTHER" id="PTHR30069:SF40">
    <property type="entry name" value="TONB-DEPENDENT RECEPTOR NMB0964-RELATED"/>
    <property type="match status" value="1"/>
</dbReference>